<dbReference type="SUPFAM" id="SSF53335">
    <property type="entry name" value="S-adenosyl-L-methionine-dependent methyltransferases"/>
    <property type="match status" value="1"/>
</dbReference>
<organism evidence="5 6">
    <name type="scientific">Allocatelliglobosispora scoriae</name>
    <dbReference type="NCBI Taxonomy" id="643052"/>
    <lineage>
        <taxon>Bacteria</taxon>
        <taxon>Bacillati</taxon>
        <taxon>Actinomycetota</taxon>
        <taxon>Actinomycetes</taxon>
        <taxon>Micromonosporales</taxon>
        <taxon>Micromonosporaceae</taxon>
        <taxon>Allocatelliglobosispora</taxon>
    </lineage>
</organism>
<keyword evidence="6" id="KW-1185">Reference proteome</keyword>
<protein>
    <submittedName>
        <fullName evidence="5">SAM-dependent methyltransferase</fullName>
    </submittedName>
</protein>
<evidence type="ECO:0000259" key="4">
    <source>
        <dbReference type="Pfam" id="PF08241"/>
    </source>
</evidence>
<evidence type="ECO:0000313" key="5">
    <source>
        <dbReference type="EMBL" id="MBB5868651.1"/>
    </source>
</evidence>
<dbReference type="GO" id="GO:0008757">
    <property type="term" value="F:S-adenosylmethionine-dependent methyltransferase activity"/>
    <property type="evidence" value="ECO:0007669"/>
    <property type="project" value="InterPro"/>
</dbReference>
<dbReference type="InterPro" id="IPR029063">
    <property type="entry name" value="SAM-dependent_MTases_sf"/>
</dbReference>
<evidence type="ECO:0000256" key="2">
    <source>
        <dbReference type="ARBA" id="ARBA00022603"/>
    </source>
</evidence>
<proteinExistence type="inferred from homology"/>
<accession>A0A841BP97</accession>
<evidence type="ECO:0000256" key="1">
    <source>
        <dbReference type="ARBA" id="ARBA00008361"/>
    </source>
</evidence>
<dbReference type="InterPro" id="IPR013216">
    <property type="entry name" value="Methyltransf_11"/>
</dbReference>
<name>A0A841BP97_9ACTN</name>
<dbReference type="PANTHER" id="PTHR44942">
    <property type="entry name" value="METHYLTRANSF_11 DOMAIN-CONTAINING PROTEIN"/>
    <property type="match status" value="1"/>
</dbReference>
<dbReference type="AlphaFoldDB" id="A0A841BP97"/>
<dbReference type="RefSeq" id="WP_184834738.1">
    <property type="nucleotide sequence ID" value="NZ_JACHMN010000002.1"/>
</dbReference>
<comment type="similarity">
    <text evidence="1">Belongs to the methyltransferase superfamily.</text>
</comment>
<dbReference type="Pfam" id="PF08241">
    <property type="entry name" value="Methyltransf_11"/>
    <property type="match status" value="1"/>
</dbReference>
<gene>
    <name evidence="5" type="ORF">F4553_002030</name>
</gene>
<feature type="domain" description="Methyltransferase type 11" evidence="4">
    <location>
        <begin position="46"/>
        <end position="133"/>
    </location>
</feature>
<dbReference type="PANTHER" id="PTHR44942:SF4">
    <property type="entry name" value="METHYLTRANSFERASE TYPE 11 DOMAIN-CONTAINING PROTEIN"/>
    <property type="match status" value="1"/>
</dbReference>
<dbReference type="CDD" id="cd02440">
    <property type="entry name" value="AdoMet_MTases"/>
    <property type="match status" value="1"/>
</dbReference>
<evidence type="ECO:0000313" key="6">
    <source>
        <dbReference type="Proteomes" id="UP000587527"/>
    </source>
</evidence>
<keyword evidence="2 5" id="KW-0489">Methyltransferase</keyword>
<dbReference type="Gene3D" id="3.40.50.150">
    <property type="entry name" value="Vaccinia Virus protein VP39"/>
    <property type="match status" value="1"/>
</dbReference>
<sequence length="265" mass="29045">MSDATEPRQRSRVFGEVVQAYENARPDYPAALVTDVIAFAGPGPALEVGAGTGKATVAFAAHGIDITCVEPDPRMAEALSRNCAARVIVTPFESWQPDREFGLLYAAQSWHWVDPARRLDLAHAALAPGGALALFWNSFSTTDQPLLEALTAVDTRHGVPVGFTPHARRTEEVRAERTGAFDQEWQSLDLVDDSRFTDLEIRYYTGERTYTTADYVDLLASISHYRILDTEQLDGVLAEVARVIDARGGTIGLDITTDLALARRI</sequence>
<dbReference type="Proteomes" id="UP000587527">
    <property type="component" value="Unassembled WGS sequence"/>
</dbReference>
<reference evidence="5 6" key="1">
    <citation type="submission" date="2020-08" db="EMBL/GenBank/DDBJ databases">
        <title>Sequencing the genomes of 1000 actinobacteria strains.</title>
        <authorList>
            <person name="Klenk H.-P."/>
        </authorList>
    </citation>
    <scope>NUCLEOTIDE SEQUENCE [LARGE SCALE GENOMIC DNA]</scope>
    <source>
        <strain evidence="5 6">DSM 45362</strain>
    </source>
</reference>
<dbReference type="GO" id="GO:0032259">
    <property type="term" value="P:methylation"/>
    <property type="evidence" value="ECO:0007669"/>
    <property type="project" value="UniProtKB-KW"/>
</dbReference>
<comment type="caution">
    <text evidence="5">The sequence shown here is derived from an EMBL/GenBank/DDBJ whole genome shotgun (WGS) entry which is preliminary data.</text>
</comment>
<dbReference type="EMBL" id="JACHMN010000002">
    <property type="protein sequence ID" value="MBB5868651.1"/>
    <property type="molecule type" value="Genomic_DNA"/>
</dbReference>
<keyword evidence="3 5" id="KW-0808">Transferase</keyword>
<evidence type="ECO:0000256" key="3">
    <source>
        <dbReference type="ARBA" id="ARBA00022679"/>
    </source>
</evidence>
<dbReference type="InterPro" id="IPR051052">
    <property type="entry name" value="Diverse_substrate_MTase"/>
</dbReference>